<reference evidence="6 7" key="1">
    <citation type="submission" date="2023-07" db="EMBL/GenBank/DDBJ databases">
        <title>The novel representative of Negativicutes class, Anaeroselena agilis gen. nov. sp. nov.</title>
        <authorList>
            <person name="Prokofeva M.I."/>
            <person name="Elcheninov A.G."/>
            <person name="Klyukina A."/>
            <person name="Kublanov I.V."/>
            <person name="Frolov E.N."/>
            <person name="Podosokorskaya O.A."/>
        </authorList>
    </citation>
    <scope>NUCLEOTIDE SEQUENCE [LARGE SCALE GENOMIC DNA]</scope>
    <source>
        <strain evidence="6 7">4137-cl</strain>
    </source>
</reference>
<dbReference type="InterPro" id="IPR036770">
    <property type="entry name" value="Ankyrin_rpt-contain_sf"/>
</dbReference>
<keyword evidence="4" id="KW-0732">Signal</keyword>
<sequence>MWKKQLAVYMLLALVWALPAAVGATGKDDVLLAAVRRGDVTAAEKLLAGGVAADTRDVWGKSPLIIAAARADIAMAQLLLAHGADIDACDNWQRTPLIVAVQAGSTWLADILIHRGADVNRQAANGITALIAAAQRGNAAGAALLIAAGAAVNHRDIMGWTPLMWAARRGDRETLLLLLDSGADANTVDRDGRTVLDQAVGNGYPPNLGELLRAYGALPADALPAAVYSESVPEPKCAAEYRPAIAGSAVKGPPAAPVTIFEYTDFQCPYCRSAAETVDGILAKYHGSVKLVLKHCPLEFHPMALPAARYFEALRRQSDALAWRFYRRIFAGQDRLKEGEPFLRQTVAELGGDLSRLDADLTSPAVSSQIAADIREADAFGLDGVPVFIVNGRLIDGAHPPETFTAAIDRLLAGGDRLP</sequence>
<feature type="repeat" description="ANK" evidence="3">
    <location>
        <begin position="92"/>
        <end position="124"/>
    </location>
</feature>
<dbReference type="Pfam" id="PF13462">
    <property type="entry name" value="Thioredoxin_4"/>
    <property type="match status" value="1"/>
</dbReference>
<accession>A0ABU3P066</accession>
<dbReference type="InterPro" id="IPR036249">
    <property type="entry name" value="Thioredoxin-like_sf"/>
</dbReference>
<evidence type="ECO:0000313" key="6">
    <source>
        <dbReference type="EMBL" id="MDT8902431.1"/>
    </source>
</evidence>
<evidence type="ECO:0000313" key="7">
    <source>
        <dbReference type="Proteomes" id="UP001254848"/>
    </source>
</evidence>
<dbReference type="InterPro" id="IPR012336">
    <property type="entry name" value="Thioredoxin-like_fold"/>
</dbReference>
<dbReference type="PANTHER" id="PTHR24171">
    <property type="entry name" value="ANKYRIN REPEAT DOMAIN-CONTAINING PROTEIN 39-RELATED"/>
    <property type="match status" value="1"/>
</dbReference>
<name>A0ABU3P066_9FIRM</name>
<comment type="caution">
    <text evidence="6">The sequence shown here is derived from an EMBL/GenBank/DDBJ whole genome shotgun (WGS) entry which is preliminary data.</text>
</comment>
<keyword evidence="7" id="KW-1185">Reference proteome</keyword>
<dbReference type="SUPFAM" id="SSF52833">
    <property type="entry name" value="Thioredoxin-like"/>
    <property type="match status" value="1"/>
</dbReference>
<keyword evidence="1" id="KW-0677">Repeat</keyword>
<protein>
    <submittedName>
        <fullName evidence="6">Ankyrin repeat domain-containing protein</fullName>
    </submittedName>
</protein>
<evidence type="ECO:0000259" key="5">
    <source>
        <dbReference type="PROSITE" id="PS51352"/>
    </source>
</evidence>
<keyword evidence="2 3" id="KW-0040">ANK repeat</keyword>
<proteinExistence type="predicted"/>
<feature type="chain" id="PRO_5045884364" evidence="4">
    <location>
        <begin position="21"/>
        <end position="419"/>
    </location>
</feature>
<gene>
    <name evidence="6" type="ORF">Q4T40_14370</name>
</gene>
<dbReference type="RefSeq" id="WP_413780911.1">
    <property type="nucleotide sequence ID" value="NZ_JAUOZS010000001.1"/>
</dbReference>
<dbReference type="Gene3D" id="1.25.40.20">
    <property type="entry name" value="Ankyrin repeat-containing domain"/>
    <property type="match status" value="2"/>
</dbReference>
<dbReference type="Pfam" id="PF12796">
    <property type="entry name" value="Ank_2"/>
    <property type="match status" value="2"/>
</dbReference>
<feature type="domain" description="Thioredoxin" evidence="5">
    <location>
        <begin position="217"/>
        <end position="413"/>
    </location>
</feature>
<dbReference type="Gene3D" id="3.40.30.10">
    <property type="entry name" value="Glutaredoxin"/>
    <property type="match status" value="1"/>
</dbReference>
<evidence type="ECO:0000256" key="1">
    <source>
        <dbReference type="ARBA" id="ARBA00022737"/>
    </source>
</evidence>
<feature type="repeat" description="ANK" evidence="3">
    <location>
        <begin position="125"/>
        <end position="157"/>
    </location>
</feature>
<feature type="signal peptide" evidence="4">
    <location>
        <begin position="1"/>
        <end position="20"/>
    </location>
</feature>
<dbReference type="PANTHER" id="PTHR24171:SF10">
    <property type="entry name" value="ANKYRIN REPEAT DOMAIN-CONTAINING PROTEIN 29-LIKE"/>
    <property type="match status" value="1"/>
</dbReference>
<dbReference type="InterPro" id="IPR002110">
    <property type="entry name" value="Ankyrin_rpt"/>
</dbReference>
<feature type="repeat" description="ANK" evidence="3">
    <location>
        <begin position="158"/>
        <end position="190"/>
    </location>
</feature>
<dbReference type="PROSITE" id="PS51352">
    <property type="entry name" value="THIOREDOXIN_2"/>
    <property type="match status" value="1"/>
</dbReference>
<evidence type="ECO:0000256" key="4">
    <source>
        <dbReference type="SAM" id="SignalP"/>
    </source>
</evidence>
<dbReference type="SUPFAM" id="SSF48403">
    <property type="entry name" value="Ankyrin repeat"/>
    <property type="match status" value="1"/>
</dbReference>
<dbReference type="EMBL" id="JAUOZS010000001">
    <property type="protein sequence ID" value="MDT8902431.1"/>
    <property type="molecule type" value="Genomic_DNA"/>
</dbReference>
<organism evidence="6 7">
    <name type="scientific">Anaeroselena agilis</name>
    <dbReference type="NCBI Taxonomy" id="3063788"/>
    <lineage>
        <taxon>Bacteria</taxon>
        <taxon>Bacillati</taxon>
        <taxon>Bacillota</taxon>
        <taxon>Negativicutes</taxon>
        <taxon>Acetonemataceae</taxon>
        <taxon>Anaeroselena</taxon>
    </lineage>
</organism>
<dbReference type="PROSITE" id="PS50088">
    <property type="entry name" value="ANK_REPEAT"/>
    <property type="match status" value="4"/>
</dbReference>
<dbReference type="PROSITE" id="PS50297">
    <property type="entry name" value="ANK_REP_REGION"/>
    <property type="match status" value="4"/>
</dbReference>
<evidence type="ECO:0000256" key="3">
    <source>
        <dbReference type="PROSITE-ProRule" id="PRU00023"/>
    </source>
</evidence>
<evidence type="ECO:0000256" key="2">
    <source>
        <dbReference type="ARBA" id="ARBA00023043"/>
    </source>
</evidence>
<dbReference type="Proteomes" id="UP001254848">
    <property type="component" value="Unassembled WGS sequence"/>
</dbReference>
<feature type="repeat" description="ANK" evidence="3">
    <location>
        <begin position="59"/>
        <end position="91"/>
    </location>
</feature>
<dbReference type="InterPro" id="IPR013766">
    <property type="entry name" value="Thioredoxin_domain"/>
</dbReference>
<dbReference type="SMART" id="SM00248">
    <property type="entry name" value="ANK"/>
    <property type="match status" value="6"/>
</dbReference>